<gene>
    <name evidence="2" type="ORF">ACFFNY_27035</name>
</gene>
<comment type="caution">
    <text evidence="2">The sequence shown here is derived from an EMBL/GenBank/DDBJ whole genome shotgun (WGS) entry which is preliminary data.</text>
</comment>
<protein>
    <submittedName>
        <fullName evidence="2">ABC transporter substrate-binding protein</fullName>
    </submittedName>
</protein>
<dbReference type="EMBL" id="JBHMAG010000018">
    <property type="protein sequence ID" value="MFB9755245.1"/>
    <property type="molecule type" value="Genomic_DNA"/>
</dbReference>
<evidence type="ECO:0000313" key="3">
    <source>
        <dbReference type="Proteomes" id="UP001589619"/>
    </source>
</evidence>
<dbReference type="PANTHER" id="PTHR43649:SF17">
    <property type="entry name" value="ABC TRANSPORTER SOLUTE BINDING PROTEIN-SUGAR TRANSPORT"/>
    <property type="match status" value="1"/>
</dbReference>
<dbReference type="Proteomes" id="UP001589619">
    <property type="component" value="Unassembled WGS sequence"/>
</dbReference>
<evidence type="ECO:0000313" key="2">
    <source>
        <dbReference type="EMBL" id="MFB9755245.1"/>
    </source>
</evidence>
<feature type="domain" description="DUF3502" evidence="1">
    <location>
        <begin position="432"/>
        <end position="499"/>
    </location>
</feature>
<dbReference type="Pfam" id="PF12010">
    <property type="entry name" value="DUF3502"/>
    <property type="match status" value="1"/>
</dbReference>
<keyword evidence="3" id="KW-1185">Reference proteome</keyword>
<reference evidence="2 3" key="1">
    <citation type="submission" date="2024-09" db="EMBL/GenBank/DDBJ databases">
        <authorList>
            <person name="Sun Q."/>
            <person name="Mori K."/>
        </authorList>
    </citation>
    <scope>NUCLEOTIDE SEQUENCE [LARGE SCALE GENOMIC DNA]</scope>
    <source>
        <strain evidence="2 3">JCM 12520</strain>
    </source>
</reference>
<dbReference type="PANTHER" id="PTHR43649">
    <property type="entry name" value="ARABINOSE-BINDING PROTEIN-RELATED"/>
    <property type="match status" value="1"/>
</dbReference>
<sequence>MIRRKRTFAFISLIVVMVLGGCSSGSKTEGGKEAVSGSGEMGKPYELTIAYPGENQKDLSLVQDAINQIALRKINATVKLLPISFSAWAQQKNLMIAGNEKLDLIVTLGSEYTTDTVKGSLLPLNDLIDKHGSDIKNAVGKAYLKGAEINGKLYAVPSVRDFAAGSGVLMRKDLVAKYNIDVSSIRTLDDVGKVLDMIKQKEPGITPLANLTGATPVFFLARGAVDGLGDLFGALPGYDNGLKVVDWYESDQYAGYLDTMRNWYTAGYLSRDVATSNVNAYDLFRSKQAFAYFASMKPGIERQESLAAGVELVAARLGGAYTSTSNITVAQFGIARNTKNADKAMQFLNLMYADADIVNLFDWGVAGKHYTVKPDGLIAYPDGVSAATVGYNNSSFSFLFGNQTLSHIWEGNDPALWDKLKNFNNEATKSKALGFSFDTSPVKTEIAALMNVTSQYATSLETGSVDTKKVLPQFIEKLKIAGIDKVIAEKQKQLNAWAAAKP</sequence>
<dbReference type="InterPro" id="IPR022627">
    <property type="entry name" value="DUF3502"/>
</dbReference>
<dbReference type="PROSITE" id="PS51257">
    <property type="entry name" value="PROKAR_LIPOPROTEIN"/>
    <property type="match status" value="1"/>
</dbReference>
<dbReference type="Gene3D" id="3.40.190.10">
    <property type="entry name" value="Periplasmic binding protein-like II"/>
    <property type="match status" value="2"/>
</dbReference>
<organism evidence="2 3">
    <name type="scientific">Paenibacillus hodogayensis</name>
    <dbReference type="NCBI Taxonomy" id="279208"/>
    <lineage>
        <taxon>Bacteria</taxon>
        <taxon>Bacillati</taxon>
        <taxon>Bacillota</taxon>
        <taxon>Bacilli</taxon>
        <taxon>Bacillales</taxon>
        <taxon>Paenibacillaceae</taxon>
        <taxon>Paenibacillus</taxon>
    </lineage>
</organism>
<dbReference type="RefSeq" id="WP_344907899.1">
    <property type="nucleotide sequence ID" value="NZ_BAAAYO010000006.1"/>
</dbReference>
<evidence type="ECO:0000259" key="1">
    <source>
        <dbReference type="Pfam" id="PF12010"/>
    </source>
</evidence>
<name>A0ABV5W3Y4_9BACL</name>
<proteinExistence type="predicted"/>
<accession>A0ABV5W3Y4</accession>
<dbReference type="InterPro" id="IPR050490">
    <property type="entry name" value="Bact_solute-bd_prot1"/>
</dbReference>
<dbReference type="SUPFAM" id="SSF53850">
    <property type="entry name" value="Periplasmic binding protein-like II"/>
    <property type="match status" value="1"/>
</dbReference>